<evidence type="ECO:0000313" key="1">
    <source>
        <dbReference type="EMBL" id="MPC54362.1"/>
    </source>
</evidence>
<reference evidence="1 2" key="1">
    <citation type="submission" date="2019-05" db="EMBL/GenBank/DDBJ databases">
        <title>Another draft genome of Portunus trituberculatus and its Hox gene families provides insights of decapod evolution.</title>
        <authorList>
            <person name="Jeong J.-H."/>
            <person name="Song I."/>
            <person name="Kim S."/>
            <person name="Choi T."/>
            <person name="Kim D."/>
            <person name="Ryu S."/>
            <person name="Kim W."/>
        </authorList>
    </citation>
    <scope>NUCLEOTIDE SEQUENCE [LARGE SCALE GENOMIC DNA]</scope>
    <source>
        <tissue evidence="1">Muscle</tissue>
    </source>
</reference>
<dbReference type="EMBL" id="VSRR010012296">
    <property type="protein sequence ID" value="MPC54362.1"/>
    <property type="molecule type" value="Genomic_DNA"/>
</dbReference>
<gene>
    <name evidence="1" type="ORF">E2C01_048273</name>
</gene>
<keyword evidence="2" id="KW-1185">Reference proteome</keyword>
<comment type="caution">
    <text evidence="1">The sequence shown here is derived from an EMBL/GenBank/DDBJ whole genome shotgun (WGS) entry which is preliminary data.</text>
</comment>
<protein>
    <submittedName>
        <fullName evidence="1">Uncharacterized protein</fullName>
    </submittedName>
</protein>
<accession>A0A5B7G5Z2</accession>
<dbReference type="Proteomes" id="UP000324222">
    <property type="component" value="Unassembled WGS sequence"/>
</dbReference>
<organism evidence="1 2">
    <name type="scientific">Portunus trituberculatus</name>
    <name type="common">Swimming crab</name>
    <name type="synonym">Neptunus trituberculatus</name>
    <dbReference type="NCBI Taxonomy" id="210409"/>
    <lineage>
        <taxon>Eukaryota</taxon>
        <taxon>Metazoa</taxon>
        <taxon>Ecdysozoa</taxon>
        <taxon>Arthropoda</taxon>
        <taxon>Crustacea</taxon>
        <taxon>Multicrustacea</taxon>
        <taxon>Malacostraca</taxon>
        <taxon>Eumalacostraca</taxon>
        <taxon>Eucarida</taxon>
        <taxon>Decapoda</taxon>
        <taxon>Pleocyemata</taxon>
        <taxon>Brachyura</taxon>
        <taxon>Eubrachyura</taxon>
        <taxon>Portunoidea</taxon>
        <taxon>Portunidae</taxon>
        <taxon>Portuninae</taxon>
        <taxon>Portunus</taxon>
    </lineage>
</organism>
<proteinExistence type="predicted"/>
<name>A0A5B7G5Z2_PORTR</name>
<dbReference type="AlphaFoldDB" id="A0A5B7G5Z2"/>
<sequence>MVLKRLNYPQHHESTFENVTAVMVKLLRRIRIFLRTTNESTRCLDRCFASVDSQDKASLRPQMKQSRASRDNWRSIYEDAGEAEKYAGFLRCEVERVICVIMLRIDDGN</sequence>
<evidence type="ECO:0000313" key="2">
    <source>
        <dbReference type="Proteomes" id="UP000324222"/>
    </source>
</evidence>